<dbReference type="AlphaFoldDB" id="A0A7U4M1I9"/>
<evidence type="ECO:0000313" key="10">
    <source>
        <dbReference type="Proteomes" id="UP000034444"/>
    </source>
</evidence>
<keyword evidence="6 7" id="KW-0472">Membrane</keyword>
<keyword evidence="3" id="KW-0997">Cell inner membrane</keyword>
<accession>A0A7U4M1I9</accession>
<dbReference type="Proteomes" id="UP000034444">
    <property type="component" value="Chromosome"/>
</dbReference>
<reference evidence="10" key="2">
    <citation type="journal article" date="2017" name="Stand. Genomic Sci.">
        <title>Complete genome sequence of the sulfur-oxidizing chemolithoautotrophic Sulfurovum lithotrophicum 42BKTT.</title>
        <authorList>
            <person name="Jeon W."/>
            <person name="Priscilla L."/>
            <person name="Park G."/>
            <person name="Lee H."/>
            <person name="Lee N."/>
            <person name="Lee D."/>
            <person name="Kwon H."/>
            <person name="Ahn I."/>
            <person name="Lee C."/>
            <person name="Lee H."/>
            <person name="Ahn J."/>
        </authorList>
    </citation>
    <scope>NUCLEOTIDE SEQUENCE [LARGE SCALE GENOMIC DNA]</scope>
    <source>
        <strain evidence="10">ATCC BAA-797 / 42BKT</strain>
    </source>
</reference>
<dbReference type="KEGG" id="slh:YH65_06695"/>
<dbReference type="InterPro" id="IPR051800">
    <property type="entry name" value="PqiA-PqiB_transport"/>
</dbReference>
<keyword evidence="10" id="KW-1185">Reference proteome</keyword>
<dbReference type="InterPro" id="IPR003399">
    <property type="entry name" value="Mce/MlaD"/>
</dbReference>
<proteinExistence type="predicted"/>
<evidence type="ECO:0000256" key="3">
    <source>
        <dbReference type="ARBA" id="ARBA00022519"/>
    </source>
</evidence>
<feature type="domain" description="Mce/MlaD" evidence="8">
    <location>
        <begin position="297"/>
        <end position="385"/>
    </location>
</feature>
<feature type="domain" description="Mce/MlaD" evidence="8">
    <location>
        <begin position="156"/>
        <end position="222"/>
    </location>
</feature>
<evidence type="ECO:0000256" key="1">
    <source>
        <dbReference type="ARBA" id="ARBA00004533"/>
    </source>
</evidence>
<comment type="subcellular location">
    <subcellularLocation>
        <location evidence="1">Cell inner membrane</location>
    </subcellularLocation>
</comment>
<evidence type="ECO:0000256" key="4">
    <source>
        <dbReference type="ARBA" id="ARBA00022692"/>
    </source>
</evidence>
<name>A0A7U4M1I9_9BACT</name>
<feature type="transmembrane region" description="Helical" evidence="7">
    <location>
        <begin position="20"/>
        <end position="39"/>
    </location>
</feature>
<dbReference type="Pfam" id="PF02470">
    <property type="entry name" value="MlaD"/>
    <property type="match status" value="3"/>
</dbReference>
<organism evidence="9 10">
    <name type="scientific">Sulfurovum lithotrophicum</name>
    <dbReference type="NCBI Taxonomy" id="206403"/>
    <lineage>
        <taxon>Bacteria</taxon>
        <taxon>Pseudomonadati</taxon>
        <taxon>Campylobacterota</taxon>
        <taxon>Epsilonproteobacteria</taxon>
        <taxon>Campylobacterales</taxon>
        <taxon>Sulfurovaceae</taxon>
        <taxon>Sulfurovum</taxon>
    </lineage>
</organism>
<sequence length="546" mass="60528">MSEQLPQVEESTKFNFFTSIWIVPFIALIIAGWLAYQYYSELGPEIKIIFPNNEGLKAGQSQIRYKDVPVGTVTKITLQENGEGVAVIARIDKVAEPYLNEDAKFWIVKPELGFSGISGLETIVSGNYIGLASQKGGALKTTFVGLEHAYRSDRNGEYFVLRTARGESSVKAGTPIYLKNIKVGRVEYVMLGLDDVFVDVIVFIDKAYVSYVHTDSKFWVRSTLDAELANGTLDVTVAPVTDLLQGAIEFSTTGKDANRTVPDTFAFLLHKNRSSVNTKKLGHEKKEIGFFLLHTEDSIASLKIGSPVKYDGFRIGTVSEITLSYDKKTHKMNGTVLTEIDTSVFDDLSDANDTGKANLYHAVEEGLRARIDTIDPITGRLYVNLLFTDNDGNKSIEKTGNYALIPTVRSVNGDMMAGLSKIMDKINRLPIEELVASLNKVVKESEKPVANANVVLEELKKTVKNLNALTSKKTFASMPDEIDKALKELTRTLKTTKKVVKGYGSNSLLSRQLTETLKVVSQTSREMQEFLKMLNRKPNSLIFGDK</sequence>
<keyword evidence="4 7" id="KW-0812">Transmembrane</keyword>
<protein>
    <recommendedName>
        <fullName evidence="8">Mce/MlaD domain-containing protein</fullName>
    </recommendedName>
</protein>
<keyword evidence="2" id="KW-1003">Cell membrane</keyword>
<evidence type="ECO:0000256" key="6">
    <source>
        <dbReference type="ARBA" id="ARBA00023136"/>
    </source>
</evidence>
<evidence type="ECO:0000313" key="9">
    <source>
        <dbReference type="EMBL" id="AKF25115.1"/>
    </source>
</evidence>
<evidence type="ECO:0000256" key="5">
    <source>
        <dbReference type="ARBA" id="ARBA00022989"/>
    </source>
</evidence>
<dbReference type="EMBL" id="CP011308">
    <property type="protein sequence ID" value="AKF25115.1"/>
    <property type="molecule type" value="Genomic_DNA"/>
</dbReference>
<feature type="domain" description="Mce/MlaD" evidence="8">
    <location>
        <begin position="43"/>
        <end position="132"/>
    </location>
</feature>
<dbReference type="OrthoDB" id="5372112at2"/>
<gene>
    <name evidence="9" type="ORF">YH65_06695</name>
</gene>
<evidence type="ECO:0000259" key="8">
    <source>
        <dbReference type="Pfam" id="PF02470"/>
    </source>
</evidence>
<dbReference type="GO" id="GO:0005886">
    <property type="term" value="C:plasma membrane"/>
    <property type="evidence" value="ECO:0007669"/>
    <property type="project" value="UniProtKB-SubCell"/>
</dbReference>
<reference evidence="9 10" key="1">
    <citation type="submission" date="2015-04" db="EMBL/GenBank/DDBJ databases">
        <title>Complete genome sequence of Sulfurovum lithotrophicum ATCC BAA-797T.</title>
        <authorList>
            <person name="Ahn J."/>
            <person name="Park G."/>
            <person name="Jeon W."/>
            <person name="Jang Y."/>
            <person name="Jang M."/>
            <person name="Lee H."/>
            <person name="Lee H."/>
        </authorList>
    </citation>
    <scope>NUCLEOTIDE SEQUENCE [LARGE SCALE GENOMIC DNA]</scope>
    <source>
        <strain evidence="10">ATCC BAA-797 / 42BKT</strain>
    </source>
</reference>
<evidence type="ECO:0000256" key="7">
    <source>
        <dbReference type="SAM" id="Phobius"/>
    </source>
</evidence>
<keyword evidence="5 7" id="KW-1133">Transmembrane helix</keyword>
<dbReference type="PANTHER" id="PTHR30462">
    <property type="entry name" value="INTERMEMBRANE TRANSPORT PROTEIN PQIB-RELATED"/>
    <property type="match status" value="1"/>
</dbReference>
<evidence type="ECO:0000256" key="2">
    <source>
        <dbReference type="ARBA" id="ARBA00022475"/>
    </source>
</evidence>
<dbReference type="RefSeq" id="WP_046551196.1">
    <property type="nucleotide sequence ID" value="NZ_CP011308.1"/>
</dbReference>
<dbReference type="PANTHER" id="PTHR30462:SF0">
    <property type="entry name" value="INTERMEMBRANE TRANSPORT PROTEIN YEBT"/>
    <property type="match status" value="1"/>
</dbReference>